<dbReference type="RefSeq" id="WP_078831849.1">
    <property type="nucleotide sequence ID" value="NZ_FUWH01000007.1"/>
</dbReference>
<dbReference type="PANTHER" id="PTHR43304:SF1">
    <property type="entry name" value="PAC DOMAIN-CONTAINING PROTEIN"/>
    <property type="match status" value="1"/>
</dbReference>
<evidence type="ECO:0000256" key="1">
    <source>
        <dbReference type="ARBA" id="ARBA00000085"/>
    </source>
</evidence>
<dbReference type="FunFam" id="3.30.565.10:FF:000006">
    <property type="entry name" value="Sensor histidine kinase WalK"/>
    <property type="match status" value="1"/>
</dbReference>
<keyword evidence="5" id="KW-0418">Kinase</keyword>
<dbReference type="Gene3D" id="1.10.287.130">
    <property type="match status" value="1"/>
</dbReference>
<dbReference type="Pfam" id="PF08447">
    <property type="entry name" value="PAS_3"/>
    <property type="match status" value="1"/>
</dbReference>
<reference evidence="8 9" key="1">
    <citation type="submission" date="2017-02" db="EMBL/GenBank/DDBJ databases">
        <authorList>
            <person name="Peterson S.W."/>
        </authorList>
    </citation>
    <scope>NUCLEOTIDE SEQUENCE [LARGE SCALE GENOMIC DNA]</scope>
    <source>
        <strain evidence="8 9">DSM 22335</strain>
    </source>
</reference>
<dbReference type="STRING" id="413434.SAMN04488132_10772"/>
<dbReference type="PANTHER" id="PTHR43304">
    <property type="entry name" value="PHYTOCHROME-LIKE PROTEIN CPH1"/>
    <property type="match status" value="1"/>
</dbReference>
<dbReference type="InterPro" id="IPR035965">
    <property type="entry name" value="PAS-like_dom_sf"/>
</dbReference>
<dbReference type="InterPro" id="IPR001610">
    <property type="entry name" value="PAC"/>
</dbReference>
<dbReference type="Pfam" id="PF00512">
    <property type="entry name" value="HisKA"/>
    <property type="match status" value="1"/>
</dbReference>
<dbReference type="PRINTS" id="PR00344">
    <property type="entry name" value="BCTRLSENSOR"/>
</dbReference>
<dbReference type="AlphaFoldDB" id="A0A1T4Q152"/>
<dbReference type="EMBL" id="FUWH01000007">
    <property type="protein sequence ID" value="SJZ97247.1"/>
    <property type="molecule type" value="Genomic_DNA"/>
</dbReference>
<dbReference type="InterPro" id="IPR036097">
    <property type="entry name" value="HisK_dim/P_sf"/>
</dbReference>
<dbReference type="InterPro" id="IPR036890">
    <property type="entry name" value="HATPase_C_sf"/>
</dbReference>
<dbReference type="OrthoDB" id="9124519at2"/>
<dbReference type="Gene3D" id="2.10.70.100">
    <property type="match status" value="1"/>
</dbReference>
<evidence type="ECO:0000259" key="6">
    <source>
        <dbReference type="PROSITE" id="PS50109"/>
    </source>
</evidence>
<gene>
    <name evidence="8" type="ORF">SAMN04488132_10772</name>
</gene>
<organism evidence="8 9">
    <name type="scientific">Sediminibacterium ginsengisoli</name>
    <dbReference type="NCBI Taxonomy" id="413434"/>
    <lineage>
        <taxon>Bacteria</taxon>
        <taxon>Pseudomonadati</taxon>
        <taxon>Bacteroidota</taxon>
        <taxon>Chitinophagia</taxon>
        <taxon>Chitinophagales</taxon>
        <taxon>Chitinophagaceae</taxon>
        <taxon>Sediminibacterium</taxon>
    </lineage>
</organism>
<dbReference type="InterPro" id="IPR013655">
    <property type="entry name" value="PAS_fold_3"/>
</dbReference>
<evidence type="ECO:0000256" key="5">
    <source>
        <dbReference type="ARBA" id="ARBA00022777"/>
    </source>
</evidence>
<dbReference type="InterPro" id="IPR000014">
    <property type="entry name" value="PAS"/>
</dbReference>
<dbReference type="Pfam" id="PF02518">
    <property type="entry name" value="HATPase_c"/>
    <property type="match status" value="1"/>
</dbReference>
<accession>A0A1T4Q152</accession>
<proteinExistence type="predicted"/>
<dbReference type="PROSITE" id="PS50109">
    <property type="entry name" value="HIS_KIN"/>
    <property type="match status" value="1"/>
</dbReference>
<keyword evidence="3" id="KW-0597">Phosphoprotein</keyword>
<dbReference type="Gene3D" id="3.30.565.10">
    <property type="entry name" value="Histidine kinase-like ATPase, C-terminal domain"/>
    <property type="match status" value="1"/>
</dbReference>
<keyword evidence="9" id="KW-1185">Reference proteome</keyword>
<dbReference type="SMART" id="SM00086">
    <property type="entry name" value="PAC"/>
    <property type="match status" value="2"/>
</dbReference>
<evidence type="ECO:0000256" key="2">
    <source>
        <dbReference type="ARBA" id="ARBA00012438"/>
    </source>
</evidence>
<feature type="domain" description="PAC" evidence="7">
    <location>
        <begin position="360"/>
        <end position="412"/>
    </location>
</feature>
<evidence type="ECO:0000256" key="3">
    <source>
        <dbReference type="ARBA" id="ARBA00022553"/>
    </source>
</evidence>
<dbReference type="SMART" id="SM00387">
    <property type="entry name" value="HATPase_c"/>
    <property type="match status" value="1"/>
</dbReference>
<dbReference type="EC" id="2.7.13.3" evidence="2"/>
<dbReference type="InterPro" id="IPR005467">
    <property type="entry name" value="His_kinase_dom"/>
</dbReference>
<evidence type="ECO:0000259" key="7">
    <source>
        <dbReference type="PROSITE" id="PS50113"/>
    </source>
</evidence>
<dbReference type="SUPFAM" id="SSF55874">
    <property type="entry name" value="ATPase domain of HSP90 chaperone/DNA topoisomerase II/histidine kinase"/>
    <property type="match status" value="1"/>
</dbReference>
<dbReference type="SUPFAM" id="SSF47384">
    <property type="entry name" value="Homodimeric domain of signal transducing histidine kinase"/>
    <property type="match status" value="1"/>
</dbReference>
<dbReference type="InterPro" id="IPR052162">
    <property type="entry name" value="Sensor_kinase/Photoreceptor"/>
</dbReference>
<evidence type="ECO:0000313" key="9">
    <source>
        <dbReference type="Proteomes" id="UP000190888"/>
    </source>
</evidence>
<dbReference type="SUPFAM" id="SSF55785">
    <property type="entry name" value="PYP-like sensor domain (PAS domain)"/>
    <property type="match status" value="2"/>
</dbReference>
<dbReference type="Pfam" id="PF13426">
    <property type="entry name" value="PAS_9"/>
    <property type="match status" value="1"/>
</dbReference>
<dbReference type="Proteomes" id="UP000190888">
    <property type="component" value="Unassembled WGS sequence"/>
</dbReference>
<dbReference type="InterPro" id="IPR003594">
    <property type="entry name" value="HATPase_dom"/>
</dbReference>
<dbReference type="NCBIfam" id="TIGR00229">
    <property type="entry name" value="sensory_box"/>
    <property type="match status" value="1"/>
</dbReference>
<dbReference type="InterPro" id="IPR004358">
    <property type="entry name" value="Sig_transdc_His_kin-like_C"/>
</dbReference>
<dbReference type="GO" id="GO:0000155">
    <property type="term" value="F:phosphorelay sensor kinase activity"/>
    <property type="evidence" value="ECO:0007669"/>
    <property type="project" value="InterPro"/>
</dbReference>
<protein>
    <recommendedName>
        <fullName evidence="2">histidine kinase</fullName>
        <ecNumber evidence="2">2.7.13.3</ecNumber>
    </recommendedName>
</protein>
<dbReference type="CDD" id="cd00130">
    <property type="entry name" value="PAS"/>
    <property type="match status" value="2"/>
</dbReference>
<evidence type="ECO:0000256" key="4">
    <source>
        <dbReference type="ARBA" id="ARBA00022679"/>
    </source>
</evidence>
<dbReference type="InterPro" id="IPR000700">
    <property type="entry name" value="PAS-assoc_C"/>
</dbReference>
<feature type="domain" description="Histidine kinase" evidence="6">
    <location>
        <begin position="430"/>
        <end position="656"/>
    </location>
</feature>
<dbReference type="Gene3D" id="3.30.450.20">
    <property type="entry name" value="PAS domain"/>
    <property type="match status" value="2"/>
</dbReference>
<feature type="domain" description="PAC" evidence="7">
    <location>
        <begin position="228"/>
        <end position="280"/>
    </location>
</feature>
<name>A0A1T4Q152_9BACT</name>
<dbReference type="CDD" id="cd00082">
    <property type="entry name" value="HisKA"/>
    <property type="match status" value="1"/>
</dbReference>
<evidence type="ECO:0000313" key="8">
    <source>
        <dbReference type="EMBL" id="SJZ97247.1"/>
    </source>
</evidence>
<sequence>MLTPLIKNLTAIQQRIDANGDLDFFDLDLNSLSTDPFLLYHTTTGRITYCNKAFEKSFGISGQEIRLPEFRSETLIDTEDVSLFNAKLAELGSLLPEERASLRFSCRYQAKEGAEYMCTMMRLLADNLVFIELIRPVQSGFFGVTNKTTGEMLADAEQMLDFGTWIHDRKSKHIYWTDGLKRLTEYQIDKPETAGSIDESYYRSLIIRDDAYYSQIERLREGMRQGGYEVKYNIRTHSGNIKTVLEKVKLEYDETHNIQLGMGIVKDVTDYEKALTSLSEYRMMMLESEDKFHYGLWEYDYTKDEVLWSDGMYRIFGYDPKTDRELVKVDRDIYKKHINEDDHYRIEEQSRKISNGADDYSWEFDITTADGQLRTISTYAKVLRNRQQEAVRVIGTSRDITQLKEYERGLETKIKELNKSNRELESFAYVASHDMQEPLRKISTFGQRLQNKFSEELGEDGRMYIDRMMASAESMRNLIDNLLEFSRITSNNAYEKTDLSQIVQQVCEELDMKIEENQASVDVQVLPVVECISSQMKQLFNNLVNNALKFRSPDRPLQIRIRSELLSQKEVRERHLQPYKKYAHIIVSDNGIGFEQQYADRIFQLFQRLQGKSEYPGTGMGLSISKKIVENHNGMISAESAEDQGATFHIILPYSQ</sequence>
<comment type="catalytic activity">
    <reaction evidence="1">
        <text>ATP + protein L-histidine = ADP + protein N-phospho-L-histidine.</text>
        <dbReference type="EC" id="2.7.13.3"/>
    </reaction>
</comment>
<dbReference type="PROSITE" id="PS50113">
    <property type="entry name" value="PAC"/>
    <property type="match status" value="2"/>
</dbReference>
<dbReference type="SMART" id="SM00388">
    <property type="entry name" value="HisKA"/>
    <property type="match status" value="1"/>
</dbReference>
<keyword evidence="4" id="KW-0808">Transferase</keyword>
<dbReference type="InterPro" id="IPR003661">
    <property type="entry name" value="HisK_dim/P_dom"/>
</dbReference>